<evidence type="ECO:0000313" key="2">
    <source>
        <dbReference type="Proteomes" id="UP000637578"/>
    </source>
</evidence>
<proteinExistence type="predicted"/>
<gene>
    <name evidence="1" type="ORF">GCM10012275_13870</name>
</gene>
<dbReference type="Proteomes" id="UP000637578">
    <property type="component" value="Unassembled WGS sequence"/>
</dbReference>
<sequence length="47" mass="4880">MSAHDLMEGLTFYVDAEEFVADAGSVQQVASGNPLTTSICCPSVQCG</sequence>
<comment type="caution">
    <text evidence="1">The sequence shown here is derived from an EMBL/GenBank/DDBJ whole genome shotgun (WGS) entry which is preliminary data.</text>
</comment>
<keyword evidence="2" id="KW-1185">Reference proteome</keyword>
<reference evidence="1" key="1">
    <citation type="journal article" date="2014" name="Int. J. Syst. Evol. Microbiol.">
        <title>Complete genome sequence of Corynebacterium casei LMG S-19264T (=DSM 44701T), isolated from a smear-ripened cheese.</title>
        <authorList>
            <consortium name="US DOE Joint Genome Institute (JGI-PGF)"/>
            <person name="Walter F."/>
            <person name="Albersmeier A."/>
            <person name="Kalinowski J."/>
            <person name="Ruckert C."/>
        </authorList>
    </citation>
    <scope>NUCLEOTIDE SEQUENCE</scope>
    <source>
        <strain evidence="1">CGMCC 4.5737</strain>
    </source>
</reference>
<dbReference type="AlphaFoldDB" id="A0A8J3CBD4"/>
<name>A0A8J3CBD4_9PSEU</name>
<protein>
    <submittedName>
        <fullName evidence="1">Uncharacterized protein</fullName>
    </submittedName>
</protein>
<dbReference type="EMBL" id="BMMK01000004">
    <property type="protein sequence ID" value="GGM44064.1"/>
    <property type="molecule type" value="Genomic_DNA"/>
</dbReference>
<organism evidence="1 2">
    <name type="scientific">Longimycelium tulufanense</name>
    <dbReference type="NCBI Taxonomy" id="907463"/>
    <lineage>
        <taxon>Bacteria</taxon>
        <taxon>Bacillati</taxon>
        <taxon>Actinomycetota</taxon>
        <taxon>Actinomycetes</taxon>
        <taxon>Pseudonocardiales</taxon>
        <taxon>Pseudonocardiaceae</taxon>
        <taxon>Longimycelium</taxon>
    </lineage>
</organism>
<reference evidence="1" key="2">
    <citation type="submission" date="2020-09" db="EMBL/GenBank/DDBJ databases">
        <authorList>
            <person name="Sun Q."/>
            <person name="Zhou Y."/>
        </authorList>
    </citation>
    <scope>NUCLEOTIDE SEQUENCE</scope>
    <source>
        <strain evidence="1">CGMCC 4.5737</strain>
    </source>
</reference>
<dbReference type="RefSeq" id="WP_189055075.1">
    <property type="nucleotide sequence ID" value="NZ_BMMK01000004.1"/>
</dbReference>
<accession>A0A8J3CBD4</accession>
<evidence type="ECO:0000313" key="1">
    <source>
        <dbReference type="EMBL" id="GGM44064.1"/>
    </source>
</evidence>